<evidence type="ECO:0000256" key="2">
    <source>
        <dbReference type="ARBA" id="ARBA00006602"/>
    </source>
</evidence>
<dbReference type="InterPro" id="IPR051472">
    <property type="entry name" value="T3SS_Stator/FliH"/>
</dbReference>
<proteinExistence type="inferred from homology"/>
<evidence type="ECO:0000256" key="7">
    <source>
        <dbReference type="ARBA" id="ARBA00023225"/>
    </source>
</evidence>
<sequence length="241" mass="26600">MDDGSRDERRPVVSGSSRVIGKVIKGGDGATELPLQEKPALPPPPRRPGVLNAEEYEAKTVAKQIIADAQARAEEIKAEALRFKEEVFAKAREEAKADVQARAAEEIARAKLQAGQVLADSEKDLLELALKIAAKILGRDLEREPDLVMEIVANCTEAARSAKAMIIKVHPEDGKILREKKPRFMELVGRQLDISVRDDAEVERGGCIIQTEYGTIDGLIRTQFDMLRNVLTPTEVKKEVK</sequence>
<comment type="function">
    <text evidence="1">Needed for flagellar regrowth and assembly.</text>
</comment>
<keyword evidence="11" id="KW-0282">Flagellum</keyword>
<dbReference type="Pfam" id="PF02108">
    <property type="entry name" value="FliH"/>
    <property type="match status" value="1"/>
</dbReference>
<evidence type="ECO:0000256" key="5">
    <source>
        <dbReference type="ARBA" id="ARBA00022795"/>
    </source>
</evidence>
<keyword evidence="7" id="KW-1006">Bacterial flagellum protein export</keyword>
<evidence type="ECO:0000256" key="3">
    <source>
        <dbReference type="ARBA" id="ARBA00016507"/>
    </source>
</evidence>
<organism evidence="11 12">
    <name type="scientific">Archangium gephyra</name>
    <dbReference type="NCBI Taxonomy" id="48"/>
    <lineage>
        <taxon>Bacteria</taxon>
        <taxon>Pseudomonadati</taxon>
        <taxon>Myxococcota</taxon>
        <taxon>Myxococcia</taxon>
        <taxon>Myxococcales</taxon>
        <taxon>Cystobacterineae</taxon>
        <taxon>Archangiaceae</taxon>
        <taxon>Archangium</taxon>
    </lineage>
</organism>
<feature type="coiled-coil region" evidence="8">
    <location>
        <begin position="59"/>
        <end position="86"/>
    </location>
</feature>
<comment type="similarity">
    <text evidence="2">Belongs to the FliH family.</text>
</comment>
<dbReference type="GO" id="GO:0015031">
    <property type="term" value="P:protein transport"/>
    <property type="evidence" value="ECO:0007669"/>
    <property type="project" value="UniProtKB-KW"/>
</dbReference>
<evidence type="ECO:0000256" key="9">
    <source>
        <dbReference type="SAM" id="MobiDB-lite"/>
    </source>
</evidence>
<name>A0A2W5T1E5_9BACT</name>
<evidence type="ECO:0000313" key="11">
    <source>
        <dbReference type="EMBL" id="PZR07867.1"/>
    </source>
</evidence>
<reference evidence="11 12" key="1">
    <citation type="submission" date="2017-08" db="EMBL/GenBank/DDBJ databases">
        <title>Infants hospitalized years apart are colonized by the same room-sourced microbial strains.</title>
        <authorList>
            <person name="Brooks B."/>
            <person name="Olm M.R."/>
            <person name="Firek B.A."/>
            <person name="Baker R."/>
            <person name="Thomas B.C."/>
            <person name="Morowitz M.J."/>
            <person name="Banfield J.F."/>
        </authorList>
    </citation>
    <scope>NUCLEOTIDE SEQUENCE [LARGE SCALE GENOMIC DNA]</scope>
    <source>
        <strain evidence="11">S2_003_000_R2_14</strain>
    </source>
</reference>
<evidence type="ECO:0000256" key="8">
    <source>
        <dbReference type="SAM" id="Coils"/>
    </source>
</evidence>
<dbReference type="Proteomes" id="UP000249061">
    <property type="component" value="Unassembled WGS sequence"/>
</dbReference>
<dbReference type="PANTHER" id="PTHR34982">
    <property type="entry name" value="YOP PROTEINS TRANSLOCATION PROTEIN L"/>
    <property type="match status" value="1"/>
</dbReference>
<evidence type="ECO:0000256" key="6">
    <source>
        <dbReference type="ARBA" id="ARBA00022927"/>
    </source>
</evidence>
<gene>
    <name evidence="11" type="ORF">DI536_26245</name>
</gene>
<evidence type="ECO:0000256" key="4">
    <source>
        <dbReference type="ARBA" id="ARBA00022448"/>
    </source>
</evidence>
<keyword evidence="4" id="KW-0813">Transport</keyword>
<dbReference type="GO" id="GO:0005829">
    <property type="term" value="C:cytosol"/>
    <property type="evidence" value="ECO:0007669"/>
    <property type="project" value="TreeGrafter"/>
</dbReference>
<feature type="region of interest" description="Disordered" evidence="9">
    <location>
        <begin position="25"/>
        <end position="50"/>
    </location>
</feature>
<evidence type="ECO:0000259" key="10">
    <source>
        <dbReference type="Pfam" id="PF02108"/>
    </source>
</evidence>
<keyword evidence="11" id="KW-0966">Cell projection</keyword>
<comment type="caution">
    <text evidence="11">The sequence shown here is derived from an EMBL/GenBank/DDBJ whole genome shotgun (WGS) entry which is preliminary data.</text>
</comment>
<keyword evidence="6" id="KW-0653">Protein transport</keyword>
<keyword evidence="11" id="KW-0969">Cilium</keyword>
<dbReference type="PANTHER" id="PTHR34982:SF1">
    <property type="entry name" value="FLAGELLAR ASSEMBLY PROTEIN FLIH"/>
    <property type="match status" value="1"/>
</dbReference>
<keyword evidence="8" id="KW-0175">Coiled coil</keyword>
<evidence type="ECO:0000256" key="1">
    <source>
        <dbReference type="ARBA" id="ARBA00003041"/>
    </source>
</evidence>
<feature type="domain" description="Flagellar assembly protein FliH/Type III secretion system HrpE" evidence="10">
    <location>
        <begin position="108"/>
        <end position="225"/>
    </location>
</feature>
<evidence type="ECO:0000313" key="12">
    <source>
        <dbReference type="Proteomes" id="UP000249061"/>
    </source>
</evidence>
<keyword evidence="5" id="KW-1005">Bacterial flagellum biogenesis</keyword>
<dbReference type="EMBL" id="QFQP01000028">
    <property type="protein sequence ID" value="PZR07867.1"/>
    <property type="molecule type" value="Genomic_DNA"/>
</dbReference>
<accession>A0A2W5T1E5</accession>
<protein>
    <recommendedName>
        <fullName evidence="3">Flagellar assembly protein FliH</fullName>
    </recommendedName>
</protein>
<dbReference type="GO" id="GO:0044781">
    <property type="term" value="P:bacterial-type flagellum organization"/>
    <property type="evidence" value="ECO:0007669"/>
    <property type="project" value="UniProtKB-KW"/>
</dbReference>
<dbReference type="InterPro" id="IPR018035">
    <property type="entry name" value="Flagellar_FliH/T3SS_HrpE"/>
</dbReference>
<dbReference type="AlphaFoldDB" id="A0A2W5T1E5"/>